<comment type="caution">
    <text evidence="2">The sequence shown here is derived from an EMBL/GenBank/DDBJ whole genome shotgun (WGS) entry which is preliminary data.</text>
</comment>
<organism evidence="2 3">
    <name type="scientific">Pseudoxanthomonas winnipegensis</name>
    <dbReference type="NCBI Taxonomy" id="2480810"/>
    <lineage>
        <taxon>Bacteria</taxon>
        <taxon>Pseudomonadati</taxon>
        <taxon>Pseudomonadota</taxon>
        <taxon>Gammaproteobacteria</taxon>
        <taxon>Lysobacterales</taxon>
        <taxon>Lysobacteraceae</taxon>
        <taxon>Pseudoxanthomonas</taxon>
    </lineage>
</organism>
<evidence type="ECO:0000256" key="1">
    <source>
        <dbReference type="SAM" id="SignalP"/>
    </source>
</evidence>
<protein>
    <recommendedName>
        <fullName evidence="4">Secreted protein</fullName>
    </recommendedName>
</protein>
<reference evidence="2 3" key="1">
    <citation type="submission" date="2019-02" db="EMBL/GenBank/DDBJ databases">
        <title>WGS of Pseudoxanthomonas species novum from clinical isolates.</title>
        <authorList>
            <person name="Bernier A.-M."/>
            <person name="Bernard K."/>
            <person name="Vachon A."/>
        </authorList>
    </citation>
    <scope>NUCLEOTIDE SEQUENCE [LARGE SCALE GENOMIC DNA]</scope>
    <source>
        <strain evidence="2 3">NML171200</strain>
    </source>
</reference>
<gene>
    <name evidence="2" type="ORF">EA660_14790</name>
</gene>
<keyword evidence="1" id="KW-0732">Signal</keyword>
<dbReference type="AlphaFoldDB" id="A0A4Q8L6F9"/>
<evidence type="ECO:0000313" key="3">
    <source>
        <dbReference type="Proteomes" id="UP000292627"/>
    </source>
</evidence>
<dbReference type="RefSeq" id="WP_130552234.1">
    <property type="nucleotide sequence ID" value="NZ_SHMC01000006.1"/>
</dbReference>
<dbReference type="Proteomes" id="UP000292627">
    <property type="component" value="Unassembled WGS sequence"/>
</dbReference>
<evidence type="ECO:0000313" key="2">
    <source>
        <dbReference type="EMBL" id="TAA23209.1"/>
    </source>
</evidence>
<name>A0A4Q8L6F9_9GAMM</name>
<feature type="chain" id="PRO_5020462771" description="Secreted protein" evidence="1">
    <location>
        <begin position="21"/>
        <end position="130"/>
    </location>
</feature>
<evidence type="ECO:0008006" key="4">
    <source>
        <dbReference type="Google" id="ProtNLM"/>
    </source>
</evidence>
<dbReference type="OrthoDB" id="5985360at2"/>
<accession>A0A4Q8L6F9</accession>
<proteinExistence type="predicted"/>
<dbReference type="EMBL" id="SHMC01000006">
    <property type="protein sequence ID" value="TAA23209.1"/>
    <property type="molecule type" value="Genomic_DNA"/>
</dbReference>
<sequence length="130" mass="15019">MRKMRWMALLLAALSAQALAQSGGGYYEELNYRKNDPFVFCTEGWKLNGNYFSVAWEPVSPYTGPWIPHWPLWCSIPTTSCPENYGYYRPRDWTQKDVDALSQYMRVCPRANASGKWTGQGRARDSRGEH</sequence>
<feature type="signal peptide" evidence="1">
    <location>
        <begin position="1"/>
        <end position="20"/>
    </location>
</feature>